<gene>
    <name evidence="2" type="ORF">GCM10011578_032140</name>
</gene>
<evidence type="ECO:0000313" key="2">
    <source>
        <dbReference type="EMBL" id="GGN07581.1"/>
    </source>
</evidence>
<dbReference type="Proteomes" id="UP000653411">
    <property type="component" value="Unassembled WGS sequence"/>
</dbReference>
<comment type="caution">
    <text evidence="2">The sequence shown here is derived from an EMBL/GenBank/DDBJ whole genome shotgun (WGS) entry which is preliminary data.</text>
</comment>
<feature type="region of interest" description="Disordered" evidence="1">
    <location>
        <begin position="38"/>
        <end position="92"/>
    </location>
</feature>
<accession>A0A917XCG5</accession>
<dbReference type="EMBL" id="BMML01000006">
    <property type="protein sequence ID" value="GGN07581.1"/>
    <property type="molecule type" value="Genomic_DNA"/>
</dbReference>
<evidence type="ECO:0000313" key="3">
    <source>
        <dbReference type="Proteomes" id="UP000653411"/>
    </source>
</evidence>
<protein>
    <submittedName>
        <fullName evidence="2">Uncharacterized protein</fullName>
    </submittedName>
</protein>
<name>A0A917XCG5_9ACTN</name>
<feature type="compositionally biased region" description="Acidic residues" evidence="1">
    <location>
        <begin position="45"/>
        <end position="64"/>
    </location>
</feature>
<proteinExistence type="predicted"/>
<reference evidence="2" key="1">
    <citation type="journal article" date="2014" name="Int. J. Syst. Evol. Microbiol.">
        <title>Complete genome sequence of Corynebacterium casei LMG S-19264T (=DSM 44701T), isolated from a smear-ripened cheese.</title>
        <authorList>
            <consortium name="US DOE Joint Genome Institute (JGI-PGF)"/>
            <person name="Walter F."/>
            <person name="Albersmeier A."/>
            <person name="Kalinowski J."/>
            <person name="Ruckert C."/>
        </authorList>
    </citation>
    <scope>NUCLEOTIDE SEQUENCE</scope>
    <source>
        <strain evidence="2">CGMCC 4.7110</strain>
    </source>
</reference>
<keyword evidence="3" id="KW-1185">Reference proteome</keyword>
<sequence length="128" mass="13278">MWFTGRVSGAATVLVTDPSQVTGRPAAAGVFDAEVPAAEAGVEVPDTEDEDEAADETGEGEEECVAGVPAVATSSARTPVPSEHAVRDNAASTTVVAAPTRRVREVREARRSDMWLCPFGVRVAVVIG</sequence>
<dbReference type="AlphaFoldDB" id="A0A917XCG5"/>
<organism evidence="2 3">
    <name type="scientific">Streptomyces fuscichromogenes</name>
    <dbReference type="NCBI Taxonomy" id="1324013"/>
    <lineage>
        <taxon>Bacteria</taxon>
        <taxon>Bacillati</taxon>
        <taxon>Actinomycetota</taxon>
        <taxon>Actinomycetes</taxon>
        <taxon>Kitasatosporales</taxon>
        <taxon>Streptomycetaceae</taxon>
        <taxon>Streptomyces</taxon>
    </lineage>
</organism>
<evidence type="ECO:0000256" key="1">
    <source>
        <dbReference type="SAM" id="MobiDB-lite"/>
    </source>
</evidence>
<reference evidence="2" key="2">
    <citation type="submission" date="2020-09" db="EMBL/GenBank/DDBJ databases">
        <authorList>
            <person name="Sun Q."/>
            <person name="Zhou Y."/>
        </authorList>
    </citation>
    <scope>NUCLEOTIDE SEQUENCE</scope>
    <source>
        <strain evidence="2">CGMCC 4.7110</strain>
    </source>
</reference>